<dbReference type="STRING" id="1798680.A3J66_00615"/>
<keyword evidence="1" id="KW-1133">Transmembrane helix</keyword>
<sequence>MKKIILCLMVAIQLGYMPGASAHLAGGEDRDLGEVIEDFGYDPSPIVAGEGAFLAFNFVRKQDQKPVPPASLWVRISQDDDILFSGTLAPEAEHMVLSYVFPRAGRYQILTRFEDNDKKREEVFTVQVQKRTSSETSPWVAAGMVGGLLLLNMLLITWYQSRKRKQSTH</sequence>
<evidence type="ECO:0000313" key="4">
    <source>
        <dbReference type="Proteomes" id="UP000176282"/>
    </source>
</evidence>
<name>A0A1F6MB26_9BACT</name>
<evidence type="ECO:0000256" key="2">
    <source>
        <dbReference type="SAM" id="SignalP"/>
    </source>
</evidence>
<protein>
    <recommendedName>
        <fullName evidence="5">CopC domain-containing protein</fullName>
    </recommendedName>
</protein>
<comment type="caution">
    <text evidence="3">The sequence shown here is derived from an EMBL/GenBank/DDBJ whole genome shotgun (WGS) entry which is preliminary data.</text>
</comment>
<keyword evidence="1" id="KW-0472">Membrane</keyword>
<gene>
    <name evidence="3" type="ORF">A3J66_00615</name>
</gene>
<evidence type="ECO:0000256" key="1">
    <source>
        <dbReference type="SAM" id="Phobius"/>
    </source>
</evidence>
<feature type="signal peptide" evidence="2">
    <location>
        <begin position="1"/>
        <end position="22"/>
    </location>
</feature>
<proteinExistence type="predicted"/>
<keyword evidence="2" id="KW-0732">Signal</keyword>
<evidence type="ECO:0000313" key="3">
    <source>
        <dbReference type="EMBL" id="OGH68703.1"/>
    </source>
</evidence>
<organism evidence="3 4">
    <name type="scientific">Candidatus Magasanikbacteria bacterium RIFCSPHIGHO2_02_FULL_47_14</name>
    <dbReference type="NCBI Taxonomy" id="1798680"/>
    <lineage>
        <taxon>Bacteria</taxon>
        <taxon>Candidatus Magasanikiibacteriota</taxon>
    </lineage>
</organism>
<dbReference type="Proteomes" id="UP000176282">
    <property type="component" value="Unassembled WGS sequence"/>
</dbReference>
<reference evidence="3 4" key="1">
    <citation type="journal article" date="2016" name="Nat. Commun.">
        <title>Thousands of microbial genomes shed light on interconnected biogeochemical processes in an aquifer system.</title>
        <authorList>
            <person name="Anantharaman K."/>
            <person name="Brown C.T."/>
            <person name="Hug L.A."/>
            <person name="Sharon I."/>
            <person name="Castelle C.J."/>
            <person name="Probst A.J."/>
            <person name="Thomas B.C."/>
            <person name="Singh A."/>
            <person name="Wilkins M.J."/>
            <person name="Karaoz U."/>
            <person name="Brodie E.L."/>
            <person name="Williams K.H."/>
            <person name="Hubbard S.S."/>
            <person name="Banfield J.F."/>
        </authorList>
    </citation>
    <scope>NUCLEOTIDE SEQUENCE [LARGE SCALE GENOMIC DNA]</scope>
</reference>
<dbReference type="EMBL" id="MFQB01000009">
    <property type="protein sequence ID" value="OGH68703.1"/>
    <property type="molecule type" value="Genomic_DNA"/>
</dbReference>
<feature type="transmembrane region" description="Helical" evidence="1">
    <location>
        <begin position="139"/>
        <end position="159"/>
    </location>
</feature>
<dbReference type="AlphaFoldDB" id="A0A1F6MB26"/>
<evidence type="ECO:0008006" key="5">
    <source>
        <dbReference type="Google" id="ProtNLM"/>
    </source>
</evidence>
<keyword evidence="1" id="KW-0812">Transmembrane</keyword>
<accession>A0A1F6MB26</accession>
<feature type="chain" id="PRO_5009525630" description="CopC domain-containing protein" evidence="2">
    <location>
        <begin position="23"/>
        <end position="169"/>
    </location>
</feature>